<feature type="domain" description="Nitroreductase" evidence="2">
    <location>
        <begin position="345"/>
        <end position="529"/>
    </location>
</feature>
<dbReference type="Gene3D" id="3.40.109.10">
    <property type="entry name" value="NADH Oxidase"/>
    <property type="match status" value="1"/>
</dbReference>
<dbReference type="EMBL" id="RBXO01000001">
    <property type="protein sequence ID" value="RKT54745.1"/>
    <property type="molecule type" value="Genomic_DNA"/>
</dbReference>
<organism evidence="4 5">
    <name type="scientific">Saccharothrix australiensis</name>
    <dbReference type="NCBI Taxonomy" id="2072"/>
    <lineage>
        <taxon>Bacteria</taxon>
        <taxon>Bacillati</taxon>
        <taxon>Actinomycetota</taxon>
        <taxon>Actinomycetes</taxon>
        <taxon>Pseudonocardiales</taxon>
        <taxon>Pseudonocardiaceae</taxon>
        <taxon>Saccharothrix</taxon>
    </lineage>
</organism>
<dbReference type="PANTHER" id="PTHR43745">
    <property type="entry name" value="NITROREDUCTASE MJ1384-RELATED"/>
    <property type="match status" value="1"/>
</dbReference>
<dbReference type="InterPro" id="IPR000415">
    <property type="entry name" value="Nitroreductase-like"/>
</dbReference>
<evidence type="ECO:0000313" key="4">
    <source>
        <dbReference type="EMBL" id="RKT54745.1"/>
    </source>
</evidence>
<evidence type="ECO:0000313" key="5">
    <source>
        <dbReference type="Proteomes" id="UP000282084"/>
    </source>
</evidence>
<dbReference type="InterPro" id="IPR029479">
    <property type="entry name" value="Nitroreductase"/>
</dbReference>
<dbReference type="InterPro" id="IPR052544">
    <property type="entry name" value="Bacteriocin_Proc_Enz"/>
</dbReference>
<evidence type="ECO:0000259" key="3">
    <source>
        <dbReference type="Pfam" id="PF14028"/>
    </source>
</evidence>
<reference evidence="4 5" key="1">
    <citation type="submission" date="2018-10" db="EMBL/GenBank/DDBJ databases">
        <title>Sequencing the genomes of 1000 actinobacteria strains.</title>
        <authorList>
            <person name="Klenk H.-P."/>
        </authorList>
    </citation>
    <scope>NUCLEOTIDE SEQUENCE [LARGE SCALE GENOMIC DNA]</scope>
    <source>
        <strain evidence="4 5">DSM 43800</strain>
    </source>
</reference>
<dbReference type="PANTHER" id="PTHR43745:SF2">
    <property type="entry name" value="NITROREDUCTASE MJ1384-RELATED"/>
    <property type="match status" value="1"/>
</dbReference>
<dbReference type="Proteomes" id="UP000282084">
    <property type="component" value="Unassembled WGS sequence"/>
</dbReference>
<feature type="compositionally biased region" description="Basic and acidic residues" evidence="1">
    <location>
        <begin position="298"/>
        <end position="320"/>
    </location>
</feature>
<dbReference type="Pfam" id="PF00881">
    <property type="entry name" value="Nitroreductase"/>
    <property type="match status" value="1"/>
</dbReference>
<name>A0A495W202_9PSEU</name>
<dbReference type="Pfam" id="PF14028">
    <property type="entry name" value="Lant_dehydr_C"/>
    <property type="match status" value="1"/>
</dbReference>
<keyword evidence="5" id="KW-1185">Reference proteome</keyword>
<dbReference type="GO" id="GO:0016491">
    <property type="term" value="F:oxidoreductase activity"/>
    <property type="evidence" value="ECO:0007669"/>
    <property type="project" value="InterPro"/>
</dbReference>
<accession>A0A495W202</accession>
<protein>
    <submittedName>
        <fullName evidence="4">Thiopeptide-type bacteriocin biosynthesis protein</fullName>
    </submittedName>
</protein>
<feature type="region of interest" description="Disordered" evidence="1">
    <location>
        <begin position="298"/>
        <end position="331"/>
    </location>
</feature>
<evidence type="ECO:0000259" key="2">
    <source>
        <dbReference type="Pfam" id="PF00881"/>
    </source>
</evidence>
<sequence length="531" mass="57542">MTWTGLHVRVSWRVQHVDAFVADVLAPAMAEHRAAGRISDWFFIRYWQAGPHLRVRLRDAAGHADAIAGQLRCLVAAQDHPEVAMDPEKYHAALGVADEPLLPHGDVRAVPYEPEVERYGGPEALPIAEEVFCRSTDVAVAVLTAARTPQAKLSAAVELVMATTSGLGLDRPAAASWLRGLAASWRMRHEPATAPTMSSHLAAHRLHAARAAKLSARWDRVETAPTGAVEHWVRQLRADLPRGAWASQLHMLLNRLGVGPDEERLVCWLVAATALAPSGVAGFHADGADAPDRRYLEASKYRPEVDEQRPRKDHTRDRAAPRPGRRVVRLPEPPDTAVTLREVLRDRRTGRGDALRGPLDAARLAALLWTAHGRLPDGRRPHPSAGALYTARLRLVAWSVDGLEPGLYDVDEDDRRLVAVAPAPPVEDVTRTASWFGPGAVRGGGVDLATTPALLGLYARVGELRRDYGLRAARLGFTEAGHLAQNLALVAAGLSLSLGMVGGFYDDLAHDVLLLDGVDDTLVYLLPVGSC</sequence>
<dbReference type="SUPFAM" id="SSF55469">
    <property type="entry name" value="FMN-dependent nitroreductase-like"/>
    <property type="match status" value="1"/>
</dbReference>
<evidence type="ECO:0000256" key="1">
    <source>
        <dbReference type="SAM" id="MobiDB-lite"/>
    </source>
</evidence>
<dbReference type="InterPro" id="IPR023809">
    <property type="entry name" value="Thiopep_bacteriocin_synth_dom"/>
</dbReference>
<dbReference type="AlphaFoldDB" id="A0A495W202"/>
<gene>
    <name evidence="4" type="ORF">C8E97_3393</name>
</gene>
<dbReference type="CDD" id="cd02142">
    <property type="entry name" value="McbC_SagB-like_oxidoreductase"/>
    <property type="match status" value="1"/>
</dbReference>
<comment type="caution">
    <text evidence="4">The sequence shown here is derived from an EMBL/GenBank/DDBJ whole genome shotgun (WGS) entry which is preliminary data.</text>
</comment>
<dbReference type="NCBIfam" id="TIGR03891">
    <property type="entry name" value="thiopep_ocin"/>
    <property type="match status" value="1"/>
</dbReference>
<feature type="domain" description="Thiopeptide-type bacteriocin biosynthesis" evidence="3">
    <location>
        <begin position="5"/>
        <end position="272"/>
    </location>
</feature>
<proteinExistence type="predicted"/>
<dbReference type="RefSeq" id="WP_170211884.1">
    <property type="nucleotide sequence ID" value="NZ_RBXO01000001.1"/>
</dbReference>